<evidence type="ECO:0000259" key="7">
    <source>
        <dbReference type="Pfam" id="PF08124"/>
    </source>
</evidence>
<dbReference type="InterPro" id="IPR014718">
    <property type="entry name" value="GH-type_carb-bd"/>
</dbReference>
<comment type="similarity">
    <text evidence="1">Belongs to the polysaccharide lyase 8 family.</text>
</comment>
<name>A0ABV9TX55_9ACTN</name>
<organism evidence="8 9">
    <name type="scientific">Actinomadura gamaensis</name>
    <dbReference type="NCBI Taxonomy" id="1763541"/>
    <lineage>
        <taxon>Bacteria</taxon>
        <taxon>Bacillati</taxon>
        <taxon>Actinomycetota</taxon>
        <taxon>Actinomycetes</taxon>
        <taxon>Streptosporangiales</taxon>
        <taxon>Thermomonosporaceae</taxon>
        <taxon>Actinomadura</taxon>
    </lineage>
</organism>
<dbReference type="Pfam" id="PF02884">
    <property type="entry name" value="Lyase_8_C"/>
    <property type="match status" value="1"/>
</dbReference>
<dbReference type="InterPro" id="IPR012970">
    <property type="entry name" value="Lyase_8_alpha_N"/>
</dbReference>
<proteinExistence type="inferred from homology"/>
<dbReference type="InterPro" id="IPR004103">
    <property type="entry name" value="Lyase_8_C"/>
</dbReference>
<dbReference type="PANTHER" id="PTHR38481:SF1">
    <property type="entry name" value="HYALURONATE LYASE"/>
    <property type="match status" value="1"/>
</dbReference>
<dbReference type="GO" id="GO:0016829">
    <property type="term" value="F:lyase activity"/>
    <property type="evidence" value="ECO:0007669"/>
    <property type="project" value="UniProtKB-KW"/>
</dbReference>
<dbReference type="CDD" id="cd01083">
    <property type="entry name" value="GAG_Lyase"/>
    <property type="match status" value="1"/>
</dbReference>
<sequence>MQRWHDLVTGGSAIDPAQSDTAAALERLDTQVEGFRSSLVTASDRTYLWPDQTGADDATTAASAQRLLTMATAFATKGSRFTGDTLLATLIADALRWLHDQRYHPGMPETGNWWNWEIGTPSRVLDSVMLLGPAAPDALREDLVAAVAAWVPDPAKRKVNGVTETGANRTDKAWITVRRGLLAGDPAAIALGRDALSQVFPYVTSGDGFYRDGSFIQHTYIPYIGTYGGVLFAGLSSALAVLAGSPWDVTDQGRANVFDWISRSVEPMVFRGQMMAHVRGRAISRQSEDDHADARGLMMPLTGLAAAASPQQRAHIAAMLAEWVASDTYAPVLASLPAAQIANVRKLIDGVRRRGDLIGHVQFPANDRLVHSRPGYVFAVSARSSRIAAYESGNQENRTGWYTGEGVTYLYTGDGASYNDGYWPTVDMYRLAGTTTATRETYPRANHDGNWASYLGPDDWVGGAWLDRAGAYGMAFTAQRDPVSKQPIDLRGRKSWFAIDDVVVALGAGITATGVAAQTTIENRMVDASARFVVDGRRTTPERADLSRARWAHLDGTGGYILPRGLPGRWSATGLVSAGAEPVAAGDGLRGDRSNGSGGDTTADPRAGLEALAGARLRGIRERRTGRWSDIGAGSRTAPGDEVTREFITFWFDHGDRPSDARYAYYLLPGRSAARTASYAAELRAGKGVRIGDNTPSVQSVQGEGFTAANFWTAAETLKTVQAEQPCSFVMREHGGELEIAVSDPTQKQKELRFEVARRTLAVLHADPGVTVTALGPQLSFRVDVSQARGVPLRLRVRFAR</sequence>
<gene>
    <name evidence="8" type="ORF">ACFPCY_12400</name>
</gene>
<keyword evidence="9" id="KW-1185">Reference proteome</keyword>
<comment type="caution">
    <text evidence="8">The sequence shown here is derived from an EMBL/GenBank/DDBJ whole genome shotgun (WGS) entry which is preliminary data.</text>
</comment>
<dbReference type="Gene3D" id="2.70.98.10">
    <property type="match status" value="2"/>
</dbReference>
<dbReference type="InterPro" id="IPR011013">
    <property type="entry name" value="Gal_mutarotase_sf_dom"/>
</dbReference>
<evidence type="ECO:0000259" key="6">
    <source>
        <dbReference type="Pfam" id="PF02884"/>
    </source>
</evidence>
<dbReference type="Pfam" id="PF08124">
    <property type="entry name" value="Lyase_8_N"/>
    <property type="match status" value="1"/>
</dbReference>
<dbReference type="SUPFAM" id="SSF49863">
    <property type="entry name" value="Hyaluronate lyase-like, C-terminal domain"/>
    <property type="match status" value="1"/>
</dbReference>
<dbReference type="SUPFAM" id="SSF74650">
    <property type="entry name" value="Galactose mutarotase-like"/>
    <property type="match status" value="2"/>
</dbReference>
<evidence type="ECO:0000256" key="1">
    <source>
        <dbReference type="ARBA" id="ARBA00006699"/>
    </source>
</evidence>
<dbReference type="EMBL" id="JBHSIT010000003">
    <property type="protein sequence ID" value="MFC4908126.1"/>
    <property type="molecule type" value="Genomic_DNA"/>
</dbReference>
<evidence type="ECO:0000313" key="8">
    <source>
        <dbReference type="EMBL" id="MFC4908126.1"/>
    </source>
</evidence>
<evidence type="ECO:0000256" key="3">
    <source>
        <dbReference type="ARBA" id="ARBA00023239"/>
    </source>
</evidence>
<feature type="domain" description="Polysaccharide lyase family 8 central" evidence="5">
    <location>
        <begin position="360"/>
        <end position="671"/>
    </location>
</feature>
<dbReference type="InterPro" id="IPR003159">
    <property type="entry name" value="Lyase_8_central_dom"/>
</dbReference>
<protein>
    <submittedName>
        <fullName evidence="8">Polysaccharide lyase 8 family protein</fullName>
    </submittedName>
</protein>
<keyword evidence="3 8" id="KW-0456">Lyase</keyword>
<dbReference type="Proteomes" id="UP001595872">
    <property type="component" value="Unassembled WGS sequence"/>
</dbReference>
<dbReference type="PANTHER" id="PTHR38481">
    <property type="entry name" value="HYALURONATE LYASE"/>
    <property type="match status" value="1"/>
</dbReference>
<dbReference type="InterPro" id="IPR038970">
    <property type="entry name" value="Lyase_8"/>
</dbReference>
<evidence type="ECO:0000259" key="5">
    <source>
        <dbReference type="Pfam" id="PF02278"/>
    </source>
</evidence>
<dbReference type="RefSeq" id="WP_378254459.1">
    <property type="nucleotide sequence ID" value="NZ_JBHSIT010000003.1"/>
</dbReference>
<dbReference type="SUPFAM" id="SSF48230">
    <property type="entry name" value="Chondroitin AC/alginate lyase"/>
    <property type="match status" value="1"/>
</dbReference>
<feature type="region of interest" description="Disordered" evidence="4">
    <location>
        <begin position="583"/>
        <end position="608"/>
    </location>
</feature>
<evidence type="ECO:0000256" key="2">
    <source>
        <dbReference type="ARBA" id="ARBA00022729"/>
    </source>
</evidence>
<keyword evidence="2" id="KW-0732">Signal</keyword>
<feature type="domain" description="Polysaccharide lyase family 8 C-terminal" evidence="6">
    <location>
        <begin position="693"/>
        <end position="752"/>
    </location>
</feature>
<dbReference type="InterPro" id="IPR008929">
    <property type="entry name" value="Chondroitin_lyas"/>
</dbReference>
<feature type="domain" description="Polysaccharide lyase 8 N-terminal alpha-helical" evidence="7">
    <location>
        <begin position="4"/>
        <end position="319"/>
    </location>
</feature>
<evidence type="ECO:0000256" key="4">
    <source>
        <dbReference type="SAM" id="MobiDB-lite"/>
    </source>
</evidence>
<dbReference type="InterPro" id="IPR011071">
    <property type="entry name" value="Lyase_8-like_C"/>
</dbReference>
<dbReference type="Gene3D" id="2.60.220.10">
    <property type="entry name" value="Polysaccharide lyase family 8-like, C-terminal"/>
    <property type="match status" value="1"/>
</dbReference>
<evidence type="ECO:0000313" key="9">
    <source>
        <dbReference type="Proteomes" id="UP001595872"/>
    </source>
</evidence>
<reference evidence="9" key="1">
    <citation type="journal article" date="2019" name="Int. J. Syst. Evol. Microbiol.">
        <title>The Global Catalogue of Microorganisms (GCM) 10K type strain sequencing project: providing services to taxonomists for standard genome sequencing and annotation.</title>
        <authorList>
            <consortium name="The Broad Institute Genomics Platform"/>
            <consortium name="The Broad Institute Genome Sequencing Center for Infectious Disease"/>
            <person name="Wu L."/>
            <person name="Ma J."/>
        </authorList>
    </citation>
    <scope>NUCLEOTIDE SEQUENCE [LARGE SCALE GENOMIC DNA]</scope>
    <source>
        <strain evidence="9">KLKA75</strain>
    </source>
</reference>
<dbReference type="Gene3D" id="1.50.10.100">
    <property type="entry name" value="Chondroitin AC/alginate lyase"/>
    <property type="match status" value="1"/>
</dbReference>
<dbReference type="Pfam" id="PF02278">
    <property type="entry name" value="Lyase_8"/>
    <property type="match status" value="1"/>
</dbReference>
<accession>A0ABV9TX55</accession>